<dbReference type="InterPro" id="IPR008266">
    <property type="entry name" value="Tyr_kinase_AS"/>
</dbReference>
<dbReference type="OMA" id="HEDSERF"/>
<dbReference type="SUPFAM" id="SSF56112">
    <property type="entry name" value="Protein kinase-like (PK-like)"/>
    <property type="match status" value="1"/>
</dbReference>
<evidence type="ECO:0000256" key="4">
    <source>
        <dbReference type="ARBA" id="ARBA00013948"/>
    </source>
</evidence>
<comment type="function">
    <text evidence="1">Component of the EKC/KEOPS complex that is required for the formation of a threonylcarbamoyl group on adenosine at position 37 (t(6)A37) in tRNAs that read codons beginning with adenine. The complex is probably involved in the transfer of the threonylcarbamoyl moiety of threonylcarbamoyl-AMP (TC-AMP) to the N6 group of A37. BUD32 has ATPase activity in the context of the EKC/KEOPS complex and likely plays a supporting role to the catalytic subunit KAE1. The EKC/KEOPS complex also promotes both telomere uncapping and telomere elongation. The complex is required for efficient recruitment of transcriptional coactivators.</text>
</comment>
<dbReference type="Proteomes" id="UP000002499">
    <property type="component" value="Unassembled WGS sequence"/>
</dbReference>
<dbReference type="AlphaFoldDB" id="E9EG28"/>
<sequence>MTFTEEQLATISNHPLDDSVRSHFHGVTTQGDAAEEDLSKLLGALVLSQAALDLRPFDGRGSVASRLLPIRRNIQGIRAEILQPLVHAITTNSSDAEIWEAVLVLIEGASPSTPPPSSLVPTYFGTPVKASSRRLADSETCEVIEQELFFEIRDCTHRGVPGFFDRHFNPASWNKEQSAMLEHLRKHHDGTRWTDFPTDPWELQVWDWLVAVEEAALQGAQYKLHSTRTAKEFNDRKGQMDIFFQKPRKGRRELKYKHVLVVGEHKRSEKSADFKSCLLQMSRHVRDVFADQPMRRFVHAFTLRGTIMECWVFDRSGPYSSGEFNIHREPDKLARAFVAYATMDDAAMGLDTSIKLNERHHYVMAKDTGGQDKQVELNTLLVRQRAIVCRGTTCFRTRQGVAKFSWRSVKRPSEVKHLMLAEKRGVKGVARVIAHNEFTTIADLRTGLEFSSRTQHKFQVAAQDRAGSTSGGRKSNSSGSDRKRKSEDEAGAAGRSAKKRSSSPKSVSHRSSDQITSNLHTLNRSELYENRILCCLVISPPGRVVSDFDSVQELLEALCDAIRAHRSLYLKGGILHRDISSNNIIITKAKDPGDFKGMLIDLDLAKERETGPSGARHQTGTMQFMAIEVLRGIDHSYRHDLESFFYVLLWMCARSSWAKFGGNDEVKPRESESDLRNWEVGSFKTVATAKEGDVTVNGLERIMGEFPSVFDVVKPLCLKIRRLLFPLDMDERMSFGTPAGEPERLYDAIIKAYDEAIIGIKSGRKN</sequence>
<comment type="subunit">
    <text evidence="2">Component of the EKC/KEOPS complex composed of at least BUD32, CGI121, GON7, KAE1 and PCC1; the whole complex dimerizes.</text>
</comment>
<comment type="catalytic activity">
    <reaction evidence="9">
        <text>L-seryl-[protein] + ATP = O-phospho-L-seryl-[protein] + ADP + H(+)</text>
        <dbReference type="Rhea" id="RHEA:17989"/>
        <dbReference type="Rhea" id="RHEA-COMP:9863"/>
        <dbReference type="Rhea" id="RHEA-COMP:11604"/>
        <dbReference type="ChEBI" id="CHEBI:15378"/>
        <dbReference type="ChEBI" id="CHEBI:29999"/>
        <dbReference type="ChEBI" id="CHEBI:30616"/>
        <dbReference type="ChEBI" id="CHEBI:83421"/>
        <dbReference type="ChEBI" id="CHEBI:456216"/>
        <dbReference type="EC" id="2.7.11.1"/>
    </reaction>
</comment>
<dbReference type="GO" id="GO:0004674">
    <property type="term" value="F:protein serine/threonine kinase activity"/>
    <property type="evidence" value="ECO:0007669"/>
    <property type="project" value="UniProtKB-EC"/>
</dbReference>
<evidence type="ECO:0000256" key="7">
    <source>
        <dbReference type="ARBA" id="ARBA00033194"/>
    </source>
</evidence>
<evidence type="ECO:0000259" key="11">
    <source>
        <dbReference type="PROSITE" id="PS50011"/>
    </source>
</evidence>
<evidence type="ECO:0000256" key="3">
    <source>
        <dbReference type="ARBA" id="ARBA00012513"/>
    </source>
</evidence>
<dbReference type="EMBL" id="GL698589">
    <property type="protein sequence ID" value="EFY85111.1"/>
    <property type="molecule type" value="Genomic_DNA"/>
</dbReference>
<feature type="compositionally biased region" description="Polar residues" evidence="10">
    <location>
        <begin position="466"/>
        <end position="479"/>
    </location>
</feature>
<reference evidence="12 13" key="1">
    <citation type="journal article" date="2011" name="PLoS Genet.">
        <title>Genome sequencing and comparative transcriptomics of the model entomopathogenic fungi Metarhizium anisopliae and M. acridum.</title>
        <authorList>
            <person name="Gao Q."/>
            <person name="Jin K."/>
            <person name="Ying S.H."/>
            <person name="Zhang Y."/>
            <person name="Xiao G."/>
            <person name="Shang Y."/>
            <person name="Duan Z."/>
            <person name="Hu X."/>
            <person name="Xie X.Q."/>
            <person name="Zhou G."/>
            <person name="Peng G."/>
            <person name="Luo Z."/>
            <person name="Huang W."/>
            <person name="Wang B."/>
            <person name="Fang W."/>
            <person name="Wang S."/>
            <person name="Zhong Y."/>
            <person name="Ma L.J."/>
            <person name="St Leger R.J."/>
            <person name="Zhao G.P."/>
            <person name="Pei Y."/>
            <person name="Feng M.G."/>
            <person name="Xia Y."/>
            <person name="Wang C."/>
        </authorList>
    </citation>
    <scope>NUCLEOTIDE SEQUENCE [LARGE SCALE GENOMIC DNA]</scope>
    <source>
        <strain evidence="12 13">CQMa 102</strain>
    </source>
</reference>
<keyword evidence="12" id="KW-0418">Kinase</keyword>
<evidence type="ECO:0000256" key="6">
    <source>
        <dbReference type="ARBA" id="ARBA00030980"/>
    </source>
</evidence>
<comment type="catalytic activity">
    <reaction evidence="8">
        <text>L-threonyl-[protein] + ATP = O-phospho-L-threonyl-[protein] + ADP + H(+)</text>
        <dbReference type="Rhea" id="RHEA:46608"/>
        <dbReference type="Rhea" id="RHEA-COMP:11060"/>
        <dbReference type="Rhea" id="RHEA-COMP:11605"/>
        <dbReference type="ChEBI" id="CHEBI:15378"/>
        <dbReference type="ChEBI" id="CHEBI:30013"/>
        <dbReference type="ChEBI" id="CHEBI:30616"/>
        <dbReference type="ChEBI" id="CHEBI:61977"/>
        <dbReference type="ChEBI" id="CHEBI:456216"/>
        <dbReference type="EC" id="2.7.11.1"/>
    </reaction>
</comment>
<dbReference type="STRING" id="655827.E9EG28"/>
<dbReference type="GO" id="GO:0005524">
    <property type="term" value="F:ATP binding"/>
    <property type="evidence" value="ECO:0007669"/>
    <property type="project" value="InterPro"/>
</dbReference>
<dbReference type="Gene3D" id="1.10.510.10">
    <property type="entry name" value="Transferase(Phosphotransferase) domain 1"/>
    <property type="match status" value="1"/>
</dbReference>
<protein>
    <recommendedName>
        <fullName evidence="5">EKC/KEOPS complex subunit BUD32</fullName>
        <ecNumber evidence="3">2.7.11.1</ecNumber>
    </recommendedName>
    <alternativeName>
        <fullName evidence="6 7">Atypical Serine/threonine protein kinase BUD32</fullName>
    </alternativeName>
    <alternativeName>
        <fullName evidence="4">EKC/KEOPS complex subunit bud32</fullName>
    </alternativeName>
</protein>
<dbReference type="InParanoid" id="E9EG28"/>
<evidence type="ECO:0000313" key="13">
    <source>
        <dbReference type="Proteomes" id="UP000002499"/>
    </source>
</evidence>
<evidence type="ECO:0000256" key="2">
    <source>
        <dbReference type="ARBA" id="ARBA00011534"/>
    </source>
</evidence>
<feature type="domain" description="Protein kinase" evidence="11">
    <location>
        <begin position="418"/>
        <end position="746"/>
    </location>
</feature>
<accession>E9EG28</accession>
<evidence type="ECO:0000256" key="5">
    <source>
        <dbReference type="ARBA" id="ARBA00019973"/>
    </source>
</evidence>
<dbReference type="PROSITE" id="PS50011">
    <property type="entry name" value="PROTEIN_KINASE_DOM"/>
    <property type="match status" value="1"/>
</dbReference>
<evidence type="ECO:0000313" key="12">
    <source>
        <dbReference type="EMBL" id="EFY85111.1"/>
    </source>
</evidence>
<evidence type="ECO:0000256" key="9">
    <source>
        <dbReference type="ARBA" id="ARBA00048679"/>
    </source>
</evidence>
<dbReference type="HOGENOM" id="CLU_005513_3_0_1"/>
<keyword evidence="12" id="KW-0808">Transferase</keyword>
<evidence type="ECO:0000256" key="10">
    <source>
        <dbReference type="SAM" id="MobiDB-lite"/>
    </source>
</evidence>
<evidence type="ECO:0000256" key="8">
    <source>
        <dbReference type="ARBA" id="ARBA00047899"/>
    </source>
</evidence>
<evidence type="ECO:0000256" key="1">
    <source>
        <dbReference type="ARBA" id="ARBA00003747"/>
    </source>
</evidence>
<dbReference type="Pfam" id="PF17667">
    <property type="entry name" value="Pkinase_fungal"/>
    <property type="match status" value="1"/>
</dbReference>
<dbReference type="eggNOG" id="ENOG502S5WB">
    <property type="taxonomic scope" value="Eukaryota"/>
</dbReference>
<gene>
    <name evidence="12" type="ORF">MAC_08826</name>
</gene>
<dbReference type="PANTHER" id="PTHR38248:SF2">
    <property type="entry name" value="FUNK1 11"/>
    <property type="match status" value="1"/>
</dbReference>
<dbReference type="InterPro" id="IPR000719">
    <property type="entry name" value="Prot_kinase_dom"/>
</dbReference>
<keyword evidence="13" id="KW-1185">Reference proteome</keyword>
<dbReference type="InterPro" id="IPR011009">
    <property type="entry name" value="Kinase-like_dom_sf"/>
</dbReference>
<feature type="region of interest" description="Disordered" evidence="10">
    <location>
        <begin position="459"/>
        <end position="516"/>
    </location>
</feature>
<dbReference type="EC" id="2.7.11.1" evidence="3"/>
<name>E9EG28_METAQ</name>
<dbReference type="OrthoDB" id="5139907at2759"/>
<organism evidence="13">
    <name type="scientific">Metarhizium acridum (strain CQMa 102)</name>
    <dbReference type="NCBI Taxonomy" id="655827"/>
    <lineage>
        <taxon>Eukaryota</taxon>
        <taxon>Fungi</taxon>
        <taxon>Dikarya</taxon>
        <taxon>Ascomycota</taxon>
        <taxon>Pezizomycotina</taxon>
        <taxon>Sordariomycetes</taxon>
        <taxon>Hypocreomycetidae</taxon>
        <taxon>Hypocreales</taxon>
        <taxon>Clavicipitaceae</taxon>
        <taxon>Metarhizium</taxon>
    </lineage>
</organism>
<dbReference type="PANTHER" id="PTHR38248">
    <property type="entry name" value="FUNK1 6"/>
    <property type="match status" value="1"/>
</dbReference>
<dbReference type="PROSITE" id="PS00109">
    <property type="entry name" value="PROTEIN_KINASE_TYR"/>
    <property type="match status" value="1"/>
</dbReference>
<proteinExistence type="predicted"/>
<dbReference type="InterPro" id="IPR040976">
    <property type="entry name" value="Pkinase_fungal"/>
</dbReference>